<organism evidence="3 4">
    <name type="scientific">Nonomuraea cypriaca</name>
    <dbReference type="NCBI Taxonomy" id="1187855"/>
    <lineage>
        <taxon>Bacteria</taxon>
        <taxon>Bacillati</taxon>
        <taxon>Actinomycetota</taxon>
        <taxon>Actinomycetes</taxon>
        <taxon>Streptosporangiales</taxon>
        <taxon>Streptosporangiaceae</taxon>
        <taxon>Nonomuraea</taxon>
    </lineage>
</organism>
<keyword evidence="4" id="KW-1185">Reference proteome</keyword>
<evidence type="ECO:0000259" key="2">
    <source>
        <dbReference type="Pfam" id="PF03779"/>
    </source>
</evidence>
<protein>
    <submittedName>
        <fullName evidence="3">SPW repeat protein</fullName>
    </submittedName>
</protein>
<feature type="transmembrane region" description="Helical" evidence="1">
    <location>
        <begin position="56"/>
        <end position="79"/>
    </location>
</feature>
<dbReference type="InterPro" id="IPR005530">
    <property type="entry name" value="SPW"/>
</dbReference>
<evidence type="ECO:0000313" key="4">
    <source>
        <dbReference type="Proteomes" id="UP000605361"/>
    </source>
</evidence>
<keyword evidence="1" id="KW-1133">Transmembrane helix</keyword>
<keyword evidence="1" id="KW-0472">Membrane</keyword>
<feature type="domain" description="SPW repeat-containing integral membrane" evidence="2">
    <location>
        <begin position="34"/>
        <end position="130"/>
    </location>
</feature>
<keyword evidence="1" id="KW-0812">Transmembrane</keyword>
<gene>
    <name evidence="3" type="ORF">ITP53_14235</name>
</gene>
<comment type="caution">
    <text evidence="3">The sequence shown here is derived from an EMBL/GenBank/DDBJ whole genome shotgun (WGS) entry which is preliminary data.</text>
</comment>
<dbReference type="EMBL" id="JADOGI010000034">
    <property type="protein sequence ID" value="MBF8186879.1"/>
    <property type="molecule type" value="Genomic_DNA"/>
</dbReference>
<accession>A0A931A914</accession>
<evidence type="ECO:0000313" key="3">
    <source>
        <dbReference type="EMBL" id="MBF8186879.1"/>
    </source>
</evidence>
<dbReference type="Proteomes" id="UP000605361">
    <property type="component" value="Unassembled WGS sequence"/>
</dbReference>
<reference evidence="3" key="1">
    <citation type="submission" date="2020-11" db="EMBL/GenBank/DDBJ databases">
        <title>Whole-genome analyses of Nonomuraea sp. K274.</title>
        <authorList>
            <person name="Veyisoglu A."/>
        </authorList>
    </citation>
    <scope>NUCLEOTIDE SEQUENCE</scope>
    <source>
        <strain evidence="3">K274</strain>
    </source>
</reference>
<dbReference type="RefSeq" id="WP_195895844.1">
    <property type="nucleotide sequence ID" value="NZ_JADOGI010000034.1"/>
</dbReference>
<proteinExistence type="predicted"/>
<evidence type="ECO:0000256" key="1">
    <source>
        <dbReference type="SAM" id="Phobius"/>
    </source>
</evidence>
<feature type="transmembrane region" description="Helical" evidence="1">
    <location>
        <begin position="116"/>
        <end position="137"/>
    </location>
</feature>
<dbReference type="AlphaFoldDB" id="A0A931A914"/>
<name>A0A931A914_9ACTN</name>
<sequence length="143" mass="14900">MPPAYPSRPGADYLLRDDCLAGGAAEEPTAKAVAGLTFLTGLYLAMSPWVVGFNGFTTLAVTDLIAGIALATLALGFAFAYGRTHGIVWITPLIGVWTIIAPWVVSGDVATTSTIWSNVVTGAVALLLGLTGIFGVYQSRVLR</sequence>
<dbReference type="Pfam" id="PF03779">
    <property type="entry name" value="SPW"/>
    <property type="match status" value="1"/>
</dbReference>
<feature type="transmembrane region" description="Helical" evidence="1">
    <location>
        <begin position="86"/>
        <end position="104"/>
    </location>
</feature>